<gene>
    <name evidence="2" type="ORF">GCM10010104_61380</name>
</gene>
<feature type="region of interest" description="Disordered" evidence="1">
    <location>
        <begin position="156"/>
        <end position="323"/>
    </location>
</feature>
<protein>
    <submittedName>
        <fullName evidence="2">Uncharacterized protein</fullName>
    </submittedName>
</protein>
<feature type="compositionally biased region" description="Basic and acidic residues" evidence="1">
    <location>
        <begin position="176"/>
        <end position="296"/>
    </location>
</feature>
<dbReference type="Proteomes" id="UP001501474">
    <property type="component" value="Unassembled WGS sequence"/>
</dbReference>
<feature type="compositionally biased region" description="Low complexity" evidence="1">
    <location>
        <begin position="297"/>
        <end position="315"/>
    </location>
</feature>
<evidence type="ECO:0000313" key="3">
    <source>
        <dbReference type="Proteomes" id="UP001501474"/>
    </source>
</evidence>
<evidence type="ECO:0000313" key="2">
    <source>
        <dbReference type="EMBL" id="GAA2256143.1"/>
    </source>
</evidence>
<organism evidence="2 3">
    <name type="scientific">Streptomyces indiaensis</name>
    <dbReference type="NCBI Taxonomy" id="284033"/>
    <lineage>
        <taxon>Bacteria</taxon>
        <taxon>Bacillati</taxon>
        <taxon>Actinomycetota</taxon>
        <taxon>Actinomycetes</taxon>
        <taxon>Kitasatosporales</taxon>
        <taxon>Streptomycetaceae</taxon>
        <taxon>Streptomyces</taxon>
    </lineage>
</organism>
<feature type="compositionally biased region" description="Low complexity" evidence="1">
    <location>
        <begin position="13"/>
        <end position="25"/>
    </location>
</feature>
<name>A0ABN3EEC9_9ACTN</name>
<proteinExistence type="predicted"/>
<feature type="region of interest" description="Disordered" evidence="1">
    <location>
        <begin position="1"/>
        <end position="25"/>
    </location>
</feature>
<dbReference type="EMBL" id="BAAART010000173">
    <property type="protein sequence ID" value="GAA2256143.1"/>
    <property type="molecule type" value="Genomic_DNA"/>
</dbReference>
<accession>A0ABN3EEC9</accession>
<dbReference type="RefSeq" id="WP_234849107.1">
    <property type="nucleotide sequence ID" value="NZ_BAAART010000173.1"/>
</dbReference>
<comment type="caution">
    <text evidence="2">The sequence shown here is derived from an EMBL/GenBank/DDBJ whole genome shotgun (WGS) entry which is preliminary data.</text>
</comment>
<sequence>MANEQHRSGTDSADAPADAPADGPEACLDEARHSLADFAGTADEVLRTRSSAAGPLLDGLTLLVQRLGTELTRVDDDAAPVVQDLLRDLDRAVRTAAVATGTRGRTAPAPWAPSGVDDASAAVRYAQEAAEAAQEAAHATARARLAAHRAWEKKAAAEASTRAAEQDVDTAEQAAEEAHELTRTAQEDARNAREDARQEEERARAAQEETRTALEEAQAARERTRTAREKALAAQEARRSAQQEARQADEQARTAQEEARQAQDEAETHRRETDGARARAEEARQREAEARREAAEVGRAAKTAQAEAEAAGRTAAEQREARAAAEERVRQAWAEAELEERYRKEAEAEAVRAESARQEARRARFHAGLRLSADLIWDRYRDPAFAFGTEEPPADADAGALWSRVHVALLRLTEPDRLGEAEALAALARRCGLDPGDIAPGEPGPGQPAGPGQTVVAVPALPEYGVEELRLRTDVPRWADLTVDERAEVTALLESARAEAEGGSQDRLAALLSSPQDDDLLLTALLRIWQADGLLALDAGLGRWPDARKRRWVPWVREDFRKQAVHQLALLASVYPEPVPGWTWAGPEDAQTAVAWLHSLDAVLGFHHHAPALRGSWWWSWRLALAAELVHPAGWAGRRAVVDPDELTRLFTGPRSKDCFEQPDVCDRVSPPVQWLVAPPLMAADEEGTPRCLRKGRIVRGVGRG</sequence>
<evidence type="ECO:0000256" key="1">
    <source>
        <dbReference type="SAM" id="MobiDB-lite"/>
    </source>
</evidence>
<reference evidence="2 3" key="1">
    <citation type="journal article" date="2019" name="Int. J. Syst. Evol. Microbiol.">
        <title>The Global Catalogue of Microorganisms (GCM) 10K type strain sequencing project: providing services to taxonomists for standard genome sequencing and annotation.</title>
        <authorList>
            <consortium name="The Broad Institute Genomics Platform"/>
            <consortium name="The Broad Institute Genome Sequencing Center for Infectious Disease"/>
            <person name="Wu L."/>
            <person name="Ma J."/>
        </authorList>
    </citation>
    <scope>NUCLEOTIDE SEQUENCE [LARGE SCALE GENOMIC DNA]</scope>
    <source>
        <strain evidence="2 3">JCM 3053</strain>
    </source>
</reference>
<keyword evidence="3" id="KW-1185">Reference proteome</keyword>